<evidence type="ECO:0000256" key="1">
    <source>
        <dbReference type="ARBA" id="ARBA00022504"/>
    </source>
</evidence>
<dbReference type="GO" id="GO:0003677">
    <property type="term" value="F:DNA binding"/>
    <property type="evidence" value="ECO:0007669"/>
    <property type="project" value="UniProtKB-UniRule"/>
</dbReference>
<dbReference type="GO" id="GO:0006351">
    <property type="term" value="P:DNA-templated transcription"/>
    <property type="evidence" value="ECO:0007669"/>
    <property type="project" value="UniProtKB-UniRule"/>
</dbReference>
<evidence type="ECO:0000313" key="20">
    <source>
        <dbReference type="EMBL" id="AUB51276.1"/>
    </source>
</evidence>
<comment type="similarity">
    <text evidence="18 19">Belongs to the papillomaviridae E7 protein family.</text>
</comment>
<dbReference type="PIRSF" id="PIRSF003407">
    <property type="entry name" value="Papvi_E7"/>
    <property type="match status" value="1"/>
</dbReference>
<dbReference type="Proteomes" id="UP001243831">
    <property type="component" value="Segment"/>
</dbReference>
<proteinExistence type="inferred from homology"/>
<evidence type="ECO:0000256" key="18">
    <source>
        <dbReference type="HAMAP-Rule" id="MF_04004"/>
    </source>
</evidence>
<keyword evidence="4 18" id="KW-0945">Host-virus interaction</keyword>
<comment type="PTM">
    <text evidence="18">Highly phosphorylated.</text>
</comment>
<keyword evidence="3 18" id="KW-1048">Host nucleus</keyword>
<evidence type="ECO:0000256" key="9">
    <source>
        <dbReference type="ARBA" id="ARBA00022833"/>
    </source>
</evidence>
<keyword evidence="14 18" id="KW-1035">Host cytoplasm</keyword>
<keyword evidence="11 18" id="KW-0238">DNA-binding</keyword>
<comment type="subcellular location">
    <subcellularLocation>
        <location evidence="18">Host cytoplasm</location>
    </subcellularLocation>
    <subcellularLocation>
        <location evidence="18">Host nucleus</location>
    </subcellularLocation>
    <text evidence="18">Predominantly found in the host nucleus.</text>
</comment>
<feature type="zinc finger region" evidence="18">
    <location>
        <begin position="50"/>
        <end position="86"/>
    </location>
</feature>
<keyword evidence="13 18" id="KW-0804">Transcription</keyword>
<evidence type="ECO:0000256" key="2">
    <source>
        <dbReference type="ARBA" id="ARBA00022518"/>
    </source>
</evidence>
<keyword evidence="10 18" id="KW-0805">Transcription regulation</keyword>
<sequence length="97" mass="11080">MQGDAPSIKDINLDLQDLVLPENLLSNESLSTDEETEEEQVTPFQVDSWCPSCHKGVRVCVLASERAIQQLQSLLFEELRFVCPRCSREIFRNGRNN</sequence>
<dbReference type="InterPro" id="IPR000148">
    <property type="entry name" value="Papilloma_E7"/>
</dbReference>
<keyword evidence="9 18" id="KW-0862">Zinc</keyword>
<dbReference type="EMBL" id="MF509820">
    <property type="protein sequence ID" value="AUB51276.1"/>
    <property type="molecule type" value="Genomic_DNA"/>
</dbReference>
<evidence type="ECO:0000256" key="3">
    <source>
        <dbReference type="ARBA" id="ARBA00022562"/>
    </source>
</evidence>
<keyword evidence="16 18" id="KW-0899">Viral immunoevasion</keyword>
<evidence type="ECO:0000313" key="21">
    <source>
        <dbReference type="Proteomes" id="UP001243831"/>
    </source>
</evidence>
<keyword evidence="1 18" id="KW-1121">Modulation of host cell cycle by virus</keyword>
<dbReference type="Pfam" id="PF00527">
    <property type="entry name" value="E7"/>
    <property type="match status" value="1"/>
</dbReference>
<keyword evidence="8 18" id="KW-1114">Inhibition of host interferon signaling pathway by virus</keyword>
<evidence type="ECO:0000256" key="14">
    <source>
        <dbReference type="ARBA" id="ARBA00023200"/>
    </source>
</evidence>
<keyword evidence="5 18" id="KW-1090">Inhibition of host innate immune response by virus</keyword>
<evidence type="ECO:0000256" key="19">
    <source>
        <dbReference type="PIRNR" id="PIRNR003407"/>
    </source>
</evidence>
<reference evidence="20" key="1">
    <citation type="submission" date="2017-07" db="EMBL/GenBank/DDBJ databases">
        <title>Characterisation of Six Novel Gammapapillomavirus Types Isolated From Penile Swabs.</title>
        <authorList>
            <person name="Murahwa A.T."/>
            <person name="Mbulawa Z.Z.A."/>
            <person name="Williamson A.-L."/>
            <person name="Meiring T.L."/>
        </authorList>
    </citation>
    <scope>NUCLEOTIDE SEQUENCE</scope>
    <source>
        <strain evidence="20">CT07_2</strain>
    </source>
</reference>
<evidence type="ECO:0000256" key="10">
    <source>
        <dbReference type="ARBA" id="ARBA00023015"/>
    </source>
</evidence>
<comment type="function">
    <text evidence="19">E7 protein has both transforming and trans-activating activities.</text>
</comment>
<evidence type="ECO:0000256" key="6">
    <source>
        <dbReference type="ARBA" id="ARBA00022723"/>
    </source>
</evidence>
<name>A0A2H4V8I7_9PAPI</name>
<comment type="caution">
    <text evidence="18">Lacks conserved residue(s) required for the propagation of feature annotation.</text>
</comment>
<evidence type="ECO:0000256" key="13">
    <source>
        <dbReference type="ARBA" id="ARBA00023163"/>
    </source>
</evidence>
<evidence type="ECO:0000256" key="17">
    <source>
        <dbReference type="ARBA" id="ARBA00023309"/>
    </source>
</evidence>
<dbReference type="GO" id="GO:0008270">
    <property type="term" value="F:zinc ion binding"/>
    <property type="evidence" value="ECO:0007669"/>
    <property type="project" value="UniProtKB-KW"/>
</dbReference>
<evidence type="ECO:0000256" key="16">
    <source>
        <dbReference type="ARBA" id="ARBA00023280"/>
    </source>
</evidence>
<dbReference type="GO" id="GO:0003700">
    <property type="term" value="F:DNA-binding transcription factor activity"/>
    <property type="evidence" value="ECO:0007669"/>
    <property type="project" value="UniProtKB-UniRule"/>
</dbReference>
<evidence type="ECO:0000256" key="4">
    <source>
        <dbReference type="ARBA" id="ARBA00022581"/>
    </source>
</evidence>
<evidence type="ECO:0000256" key="12">
    <source>
        <dbReference type="ARBA" id="ARBA00023159"/>
    </source>
</evidence>
<feature type="short sequence motif" description="Nuclear export signal" evidence="18">
    <location>
        <begin position="68"/>
        <end position="76"/>
    </location>
</feature>
<dbReference type="SUPFAM" id="SSF161234">
    <property type="entry name" value="E7 C-terminal domain-like"/>
    <property type="match status" value="1"/>
</dbReference>
<dbReference type="HAMAP" id="MF_04004">
    <property type="entry name" value="PPV_E7"/>
    <property type="match status" value="1"/>
</dbReference>
<comment type="subunit">
    <text evidence="18">Homodimer. Homooligomer. Interacts with host RB1; this interaction induces dissociation of RB1-E2F1 complex thereby disrupting RB1 activity. Interacts with host EP300; this interaction represses EP300 transcriptional activity. Interacts with protein E2; this interaction inhibits E7 oncogenic activity. Interacts with host TMEM173/STING; this interaction impairs the ability of TMEM173/STING to sense cytosolic DNA and promote the production of type I interferon (IFN-alpha and IFN-beta).</text>
</comment>
<organism evidence="20 21">
    <name type="scientific">Human papillomavirus type 215</name>
    <dbReference type="NCBI Taxonomy" id="2060139"/>
    <lineage>
        <taxon>Viruses</taxon>
        <taxon>Monodnaviria</taxon>
        <taxon>Shotokuvirae</taxon>
        <taxon>Cossaviricota</taxon>
        <taxon>Papovaviricetes</taxon>
        <taxon>Zurhausenvirales</taxon>
        <taxon>Papillomaviridae</taxon>
    </lineage>
</organism>
<keyword evidence="15" id="KW-0922">Interferon antiviral system evasion</keyword>
<dbReference type="GO" id="GO:0030430">
    <property type="term" value="C:host cell cytoplasm"/>
    <property type="evidence" value="ECO:0007669"/>
    <property type="project" value="UniProtKB-SubCell"/>
</dbReference>
<dbReference type="GO" id="GO:0019904">
    <property type="term" value="F:protein domain specific binding"/>
    <property type="evidence" value="ECO:0007669"/>
    <property type="project" value="UniProtKB-UniRule"/>
</dbReference>
<evidence type="ECO:0000256" key="11">
    <source>
        <dbReference type="ARBA" id="ARBA00023125"/>
    </source>
</evidence>
<dbReference type="GO" id="GO:0039502">
    <property type="term" value="P:symbiont-mediated suppression of host type I interferon-mediated signaling pathway"/>
    <property type="evidence" value="ECO:0007669"/>
    <property type="project" value="UniProtKB-UniRule"/>
</dbReference>
<evidence type="ECO:0000256" key="8">
    <source>
        <dbReference type="ARBA" id="ARBA00022830"/>
    </source>
</evidence>
<comment type="function">
    <text evidence="18">Plays a role in viral genome replication by driving entry of quiescent cells into the cell cycle. Stimulation of progression from G1 to S phase allows the virus to efficiently use the cellular DNA replicating machinery to achieve viral genome replication. E7 protein has both transforming and trans-activating activities. Induces the disassembly of the E2F1 transcription factor from RB1, with subsequent transcriptional activation of E2F1-regulated S-phase genes. Interferes with host histone deacetylation mediated by HDAC1 and HDAC2, leading to transcription activation. Plays also a role in the inhibition of both antiviral and antiproliferative functions of host interferon alpha. Interaction with host TMEM173/STING impairs the ability of TMEM173/STING to sense cytosolic DNA and promote the production of type I interferon (IFN-alpha and IFN-beta).</text>
</comment>
<keyword evidence="2 18" id="KW-0244">Early protein</keyword>
<keyword evidence="12 18" id="KW-0010">Activator</keyword>
<protein>
    <recommendedName>
        <fullName evidence="18 19">Protein E7</fullName>
    </recommendedName>
</protein>
<dbReference type="GO" id="GO:0039645">
    <property type="term" value="P:symbiont-mediated perturbation of host cell cycle G1/S transition checkpoint"/>
    <property type="evidence" value="ECO:0007669"/>
    <property type="project" value="UniProtKB-UniRule"/>
</dbReference>
<evidence type="ECO:0000256" key="5">
    <source>
        <dbReference type="ARBA" id="ARBA00022632"/>
    </source>
</evidence>
<comment type="domain">
    <text evidence="18">The E7 terminal domain is an intrinsically disordered domain, whose flexibility and conformational transitions confer target adaptability to the oncoprotein. It allows adaptation to a variety of protein targets and exposes the PEST degradation sequence that regulates its turnover in the cell.</text>
</comment>
<evidence type="ECO:0000256" key="7">
    <source>
        <dbReference type="ARBA" id="ARBA00022771"/>
    </source>
</evidence>
<keyword evidence="6 18" id="KW-0479">Metal-binding</keyword>
<dbReference type="GO" id="GO:0052170">
    <property type="term" value="P:symbiont-mediated suppression of host innate immune response"/>
    <property type="evidence" value="ECO:0007669"/>
    <property type="project" value="UniProtKB-KW"/>
</dbReference>
<keyword evidence="17 18" id="KW-1078">G1/S host cell cycle checkpoint dysregulation by virus</keyword>
<keyword evidence="7 18" id="KW-0863">Zinc-finger</keyword>
<gene>
    <name evidence="18 20" type="primary">E7</name>
</gene>
<dbReference type="GO" id="GO:0042025">
    <property type="term" value="C:host cell nucleus"/>
    <property type="evidence" value="ECO:0007669"/>
    <property type="project" value="UniProtKB-SubCell"/>
</dbReference>
<evidence type="ECO:0000256" key="15">
    <source>
        <dbReference type="ARBA" id="ARBA00023258"/>
    </source>
</evidence>
<dbReference type="Gene3D" id="3.30.160.330">
    <property type="match status" value="1"/>
</dbReference>
<accession>A0A2H4V8I7</accession>